<proteinExistence type="predicted"/>
<gene>
    <name evidence="2" type="ORF">MPIPNATIZW_LOCUS12375</name>
</gene>
<evidence type="ECO:0000313" key="2">
    <source>
        <dbReference type="EMBL" id="CAK6444069.1"/>
    </source>
</evidence>
<sequence length="129" mass="14418">MFSQPRGLARRSVPAQPPPGPVASFPGQSHIQPPFTNRTDHTAAVTVTGCHIHTRSHTHLWVFGSVQFGFLTLQGQYRFTLLLYGVPSRGFPPAPVLRPPDPDVVIHPTEIYVSYIIIIIDNNYYNIIM</sequence>
<feature type="region of interest" description="Disordered" evidence="1">
    <location>
        <begin position="1"/>
        <end position="36"/>
    </location>
</feature>
<organism evidence="2 3">
    <name type="scientific">Pipistrellus nathusii</name>
    <name type="common">Nathusius' pipistrelle</name>
    <dbReference type="NCBI Taxonomy" id="59473"/>
    <lineage>
        <taxon>Eukaryota</taxon>
        <taxon>Metazoa</taxon>
        <taxon>Chordata</taxon>
        <taxon>Craniata</taxon>
        <taxon>Vertebrata</taxon>
        <taxon>Euteleostomi</taxon>
        <taxon>Mammalia</taxon>
        <taxon>Eutheria</taxon>
        <taxon>Laurasiatheria</taxon>
        <taxon>Chiroptera</taxon>
        <taxon>Yangochiroptera</taxon>
        <taxon>Vespertilionidae</taxon>
        <taxon>Pipistrellus</taxon>
    </lineage>
</organism>
<reference evidence="2" key="1">
    <citation type="submission" date="2023-12" db="EMBL/GenBank/DDBJ databases">
        <authorList>
            <person name="Brown T."/>
        </authorList>
    </citation>
    <scope>NUCLEOTIDE SEQUENCE</scope>
</reference>
<evidence type="ECO:0000256" key="1">
    <source>
        <dbReference type="SAM" id="MobiDB-lite"/>
    </source>
</evidence>
<feature type="compositionally biased region" description="Polar residues" evidence="1">
    <location>
        <begin position="26"/>
        <end position="36"/>
    </location>
</feature>
<name>A0ABP0A3C2_PIPNA</name>
<dbReference type="EMBL" id="OY882860">
    <property type="protein sequence ID" value="CAK6444069.1"/>
    <property type="molecule type" value="Genomic_DNA"/>
</dbReference>
<evidence type="ECO:0000313" key="3">
    <source>
        <dbReference type="Proteomes" id="UP001314169"/>
    </source>
</evidence>
<keyword evidence="3" id="KW-1185">Reference proteome</keyword>
<accession>A0ABP0A3C2</accession>
<protein>
    <submittedName>
        <fullName evidence="2">Uncharacterized protein</fullName>
    </submittedName>
</protein>
<dbReference type="Proteomes" id="UP001314169">
    <property type="component" value="Chromosome 3"/>
</dbReference>